<dbReference type="EMBL" id="BSOW01000009">
    <property type="protein sequence ID" value="GLR86255.1"/>
    <property type="molecule type" value="Genomic_DNA"/>
</dbReference>
<accession>A0ABQ6AW63</accession>
<sequence>MWAVLPRALQLIDHAVSVPAFARTTLERHTRSHDTDLTQSVEALQPVDHPGVDQQAVEAARLGTVLAAIEDALAA</sequence>
<comment type="caution">
    <text evidence="1">The sequence shown here is derived from an EMBL/GenBank/DDBJ whole genome shotgun (WGS) entry which is preliminary data.</text>
</comment>
<keyword evidence="2" id="KW-1185">Reference proteome</keyword>
<evidence type="ECO:0000313" key="2">
    <source>
        <dbReference type="Proteomes" id="UP001156905"/>
    </source>
</evidence>
<name>A0ABQ6AW63_9BRAD</name>
<reference evidence="2" key="1">
    <citation type="journal article" date="2019" name="Int. J. Syst. Evol. Microbiol.">
        <title>The Global Catalogue of Microorganisms (GCM) 10K type strain sequencing project: providing services to taxonomists for standard genome sequencing and annotation.</title>
        <authorList>
            <consortium name="The Broad Institute Genomics Platform"/>
            <consortium name="The Broad Institute Genome Sequencing Center for Infectious Disease"/>
            <person name="Wu L."/>
            <person name="Ma J."/>
        </authorList>
    </citation>
    <scope>NUCLEOTIDE SEQUENCE [LARGE SCALE GENOMIC DNA]</scope>
    <source>
        <strain evidence="2">NBRC 102520</strain>
    </source>
</reference>
<proteinExistence type="predicted"/>
<evidence type="ECO:0000313" key="1">
    <source>
        <dbReference type="EMBL" id="GLR86255.1"/>
    </source>
</evidence>
<gene>
    <name evidence="1" type="ORF">GCM10007857_29660</name>
</gene>
<dbReference type="Proteomes" id="UP001156905">
    <property type="component" value="Unassembled WGS sequence"/>
</dbReference>
<organism evidence="1 2">
    <name type="scientific">Bradyrhizobium iriomotense</name>
    <dbReference type="NCBI Taxonomy" id="441950"/>
    <lineage>
        <taxon>Bacteria</taxon>
        <taxon>Pseudomonadati</taxon>
        <taxon>Pseudomonadota</taxon>
        <taxon>Alphaproteobacteria</taxon>
        <taxon>Hyphomicrobiales</taxon>
        <taxon>Nitrobacteraceae</taxon>
        <taxon>Bradyrhizobium</taxon>
    </lineage>
</organism>
<protein>
    <submittedName>
        <fullName evidence="1">Uncharacterized protein</fullName>
    </submittedName>
</protein>